<dbReference type="STRING" id="930.GCA_002079865_02872"/>
<proteinExistence type="predicted"/>
<organism evidence="2 3">
    <name type="scientific">Acidithiobacillus thiooxidans</name>
    <name type="common">Thiobacillus thiooxidans</name>
    <dbReference type="NCBI Taxonomy" id="930"/>
    <lineage>
        <taxon>Bacteria</taxon>
        <taxon>Pseudomonadati</taxon>
        <taxon>Pseudomonadota</taxon>
        <taxon>Acidithiobacillia</taxon>
        <taxon>Acidithiobacillales</taxon>
        <taxon>Acidithiobacillaceae</taxon>
        <taxon>Acidithiobacillus</taxon>
    </lineage>
</organism>
<feature type="compositionally biased region" description="Basic residues" evidence="1">
    <location>
        <begin position="15"/>
        <end position="25"/>
    </location>
</feature>
<reference evidence="2 3" key="1">
    <citation type="journal article" date="2016" name="Int. J. Mol. Sci.">
        <title>Comparative genomics of the extreme acidophile Acidithiobacillus thiooxidans reveals intraspecific divergence and niche adaptation.</title>
        <authorList>
            <person name="Zhang X."/>
            <person name="Feng X."/>
            <person name="Tao J."/>
            <person name="Ma L."/>
            <person name="Xiao Y."/>
            <person name="Liang Y."/>
            <person name="Liu X."/>
            <person name="Yin H."/>
        </authorList>
    </citation>
    <scope>NUCLEOTIDE SEQUENCE [LARGE SCALE GENOMIC DNA]</scope>
    <source>
        <strain evidence="2 3">A02</strain>
    </source>
</reference>
<dbReference type="RefSeq" id="WP_024893778.1">
    <property type="nucleotide sequence ID" value="NZ_LWRZ01000048.1"/>
</dbReference>
<evidence type="ECO:0000313" key="3">
    <source>
        <dbReference type="Proteomes" id="UP000094893"/>
    </source>
</evidence>
<dbReference type="EMBL" id="LWSA01000001">
    <property type="protein sequence ID" value="OCX77470.1"/>
    <property type="molecule type" value="Genomic_DNA"/>
</dbReference>
<evidence type="ECO:0000256" key="1">
    <source>
        <dbReference type="SAM" id="MobiDB-lite"/>
    </source>
</evidence>
<evidence type="ECO:0000313" key="2">
    <source>
        <dbReference type="EMBL" id="OCX77470.1"/>
    </source>
</evidence>
<feature type="region of interest" description="Disordered" evidence="1">
    <location>
        <begin position="1"/>
        <end position="25"/>
    </location>
</feature>
<dbReference type="AlphaFoldDB" id="A0A1C2J909"/>
<name>A0A1C2J909_ACITH</name>
<gene>
    <name evidence="2" type="ORF">A6P07_00030</name>
</gene>
<sequence>MSNVHPFPAGGKSAKSARKKGGRANGHHAAIGEALLIQDIEGRPVDVLEKIIQAGGMYLAPSDARPDENLEAAPSAQFLWTVQGMDILIDAANVLVHEAQRHPERMDQESVDGLVQQAKTTQKLIHKLNAMLPSDAFILASNSFGPDFMAEYATNAAMLMVSRFAVSLLGYYDAQFIRTKKDRRKDMMMDFVDVYREVIQDCQIHINAHDYLLKELASAQRAINKVMKEL</sequence>
<protein>
    <submittedName>
        <fullName evidence="2">Uncharacterized protein</fullName>
    </submittedName>
</protein>
<dbReference type="Proteomes" id="UP000094893">
    <property type="component" value="Unassembled WGS sequence"/>
</dbReference>
<accession>A0A1C2J909</accession>
<comment type="caution">
    <text evidence="2">The sequence shown here is derived from an EMBL/GenBank/DDBJ whole genome shotgun (WGS) entry which is preliminary data.</text>
</comment>